<reference evidence="2" key="1">
    <citation type="journal article" date="2022" name="Mol. Ecol. Resour.">
        <title>The genomes of chicory, endive, great burdock and yacon provide insights into Asteraceae palaeo-polyploidization history and plant inulin production.</title>
        <authorList>
            <person name="Fan W."/>
            <person name="Wang S."/>
            <person name="Wang H."/>
            <person name="Wang A."/>
            <person name="Jiang F."/>
            <person name="Liu H."/>
            <person name="Zhao H."/>
            <person name="Xu D."/>
            <person name="Zhang Y."/>
        </authorList>
    </citation>
    <scope>NUCLEOTIDE SEQUENCE [LARGE SCALE GENOMIC DNA]</scope>
    <source>
        <strain evidence="2">cv. Punajuju</strain>
    </source>
</reference>
<gene>
    <name evidence="1" type="ORF">L2E82_28638</name>
</gene>
<accession>A0ACB9CWH8</accession>
<organism evidence="1 2">
    <name type="scientific">Cichorium intybus</name>
    <name type="common">Chicory</name>
    <dbReference type="NCBI Taxonomy" id="13427"/>
    <lineage>
        <taxon>Eukaryota</taxon>
        <taxon>Viridiplantae</taxon>
        <taxon>Streptophyta</taxon>
        <taxon>Embryophyta</taxon>
        <taxon>Tracheophyta</taxon>
        <taxon>Spermatophyta</taxon>
        <taxon>Magnoliopsida</taxon>
        <taxon>eudicotyledons</taxon>
        <taxon>Gunneridae</taxon>
        <taxon>Pentapetalae</taxon>
        <taxon>asterids</taxon>
        <taxon>campanulids</taxon>
        <taxon>Asterales</taxon>
        <taxon>Asteraceae</taxon>
        <taxon>Cichorioideae</taxon>
        <taxon>Cichorieae</taxon>
        <taxon>Cichoriinae</taxon>
        <taxon>Cichorium</taxon>
    </lineage>
</organism>
<evidence type="ECO:0000313" key="2">
    <source>
        <dbReference type="Proteomes" id="UP001055811"/>
    </source>
</evidence>
<keyword evidence="2" id="KW-1185">Reference proteome</keyword>
<dbReference type="Proteomes" id="UP001055811">
    <property type="component" value="Linkage Group LG05"/>
</dbReference>
<sequence length="115" mass="13035">MKRRSAILVHGFSSAVVKPHRRHQARVSSSGSPEIRVRAITYYLFVDSCLQLFQPATDLCIPVDNRPLYSGFSLFLVFSCGFQDFQDDSREAMDEDSTAIKDKILTQHCNDFSSL</sequence>
<reference evidence="1 2" key="2">
    <citation type="journal article" date="2022" name="Mol. Ecol. Resour.">
        <title>The genomes of chicory, endive, great burdock and yacon provide insights into Asteraceae paleo-polyploidization history and plant inulin production.</title>
        <authorList>
            <person name="Fan W."/>
            <person name="Wang S."/>
            <person name="Wang H."/>
            <person name="Wang A."/>
            <person name="Jiang F."/>
            <person name="Liu H."/>
            <person name="Zhao H."/>
            <person name="Xu D."/>
            <person name="Zhang Y."/>
        </authorList>
    </citation>
    <scope>NUCLEOTIDE SEQUENCE [LARGE SCALE GENOMIC DNA]</scope>
    <source>
        <strain evidence="2">cv. Punajuju</strain>
        <tissue evidence="1">Leaves</tissue>
    </source>
</reference>
<dbReference type="EMBL" id="CM042013">
    <property type="protein sequence ID" value="KAI3738601.1"/>
    <property type="molecule type" value="Genomic_DNA"/>
</dbReference>
<name>A0ACB9CWH8_CICIN</name>
<protein>
    <submittedName>
        <fullName evidence="1">Uncharacterized protein</fullName>
    </submittedName>
</protein>
<proteinExistence type="predicted"/>
<comment type="caution">
    <text evidence="1">The sequence shown here is derived from an EMBL/GenBank/DDBJ whole genome shotgun (WGS) entry which is preliminary data.</text>
</comment>
<evidence type="ECO:0000313" key="1">
    <source>
        <dbReference type="EMBL" id="KAI3738601.1"/>
    </source>
</evidence>